<keyword evidence="4" id="KW-0732">Signal</keyword>
<dbReference type="InterPro" id="IPR035979">
    <property type="entry name" value="RBD_domain_sf"/>
</dbReference>
<dbReference type="CDD" id="cd12394">
    <property type="entry name" value="RRM1_RBM34"/>
    <property type="match status" value="1"/>
</dbReference>
<feature type="domain" description="RRM" evidence="5">
    <location>
        <begin position="167"/>
        <end position="244"/>
    </location>
</feature>
<dbReference type="GeneTree" id="ENSGT00390000011249"/>
<organism evidence="6 7">
    <name type="scientific">Eptatretus burgeri</name>
    <name type="common">Inshore hagfish</name>
    <dbReference type="NCBI Taxonomy" id="7764"/>
    <lineage>
        <taxon>Eukaryota</taxon>
        <taxon>Metazoa</taxon>
        <taxon>Chordata</taxon>
        <taxon>Craniata</taxon>
        <taxon>Vertebrata</taxon>
        <taxon>Cyclostomata</taxon>
        <taxon>Myxini</taxon>
        <taxon>Myxiniformes</taxon>
        <taxon>Myxinidae</taxon>
        <taxon>Eptatretinae</taxon>
        <taxon>Eptatretus</taxon>
    </lineage>
</organism>
<feature type="region of interest" description="Disordered" evidence="3">
    <location>
        <begin position="245"/>
        <end position="274"/>
    </location>
</feature>
<dbReference type="Gene3D" id="3.30.70.330">
    <property type="match status" value="2"/>
</dbReference>
<keyword evidence="1 2" id="KW-0694">RNA-binding</keyword>
<evidence type="ECO:0000256" key="4">
    <source>
        <dbReference type="SAM" id="SignalP"/>
    </source>
</evidence>
<dbReference type="InterPro" id="IPR034221">
    <property type="entry name" value="RBM34_RRM2"/>
</dbReference>
<dbReference type="SUPFAM" id="SSF54928">
    <property type="entry name" value="RNA-binding domain, RBD"/>
    <property type="match status" value="2"/>
</dbReference>
<dbReference type="Proteomes" id="UP000694388">
    <property type="component" value="Unplaced"/>
</dbReference>
<feature type="region of interest" description="Disordered" evidence="3">
    <location>
        <begin position="288"/>
        <end position="318"/>
    </location>
</feature>
<dbReference type="AlphaFoldDB" id="A0A8C4WY54"/>
<dbReference type="GO" id="GO:0003729">
    <property type="term" value="F:mRNA binding"/>
    <property type="evidence" value="ECO:0007669"/>
    <property type="project" value="TreeGrafter"/>
</dbReference>
<dbReference type="PROSITE" id="PS50102">
    <property type="entry name" value="RRM"/>
    <property type="match status" value="2"/>
</dbReference>
<keyword evidence="7" id="KW-1185">Reference proteome</keyword>
<dbReference type="PANTHER" id="PTHR48025">
    <property type="entry name" value="OS02G0815200 PROTEIN"/>
    <property type="match status" value="1"/>
</dbReference>
<dbReference type="Ensembl" id="ENSEBUT00000019995.1">
    <property type="protein sequence ID" value="ENSEBUP00000019421.1"/>
    <property type="gene ID" value="ENSEBUG00000012070.1"/>
</dbReference>
<dbReference type="OMA" id="DGQYWNK"/>
<reference evidence="6" key="2">
    <citation type="submission" date="2025-09" db="UniProtKB">
        <authorList>
            <consortium name="Ensembl"/>
        </authorList>
    </citation>
    <scope>IDENTIFICATION</scope>
</reference>
<evidence type="ECO:0000313" key="7">
    <source>
        <dbReference type="Proteomes" id="UP000694388"/>
    </source>
</evidence>
<name>A0A8C4WY54_EPTBU</name>
<dbReference type="InterPro" id="IPR000504">
    <property type="entry name" value="RRM_dom"/>
</dbReference>
<evidence type="ECO:0000313" key="6">
    <source>
        <dbReference type="Ensembl" id="ENSEBUP00000019421.1"/>
    </source>
</evidence>
<protein>
    <submittedName>
        <fullName evidence="6">RNA binding motif protein 34</fullName>
    </submittedName>
</protein>
<feature type="domain" description="RRM" evidence="5">
    <location>
        <begin position="73"/>
        <end position="157"/>
    </location>
</feature>
<proteinExistence type="predicted"/>
<dbReference type="InterPro" id="IPR050502">
    <property type="entry name" value="Euk_RNA-bind_prot"/>
</dbReference>
<feature type="chain" id="PRO_5034511306" evidence="4">
    <location>
        <begin position="29"/>
        <end position="318"/>
    </location>
</feature>
<evidence type="ECO:0000259" key="5">
    <source>
        <dbReference type="PROSITE" id="PS50102"/>
    </source>
</evidence>
<reference evidence="6" key="1">
    <citation type="submission" date="2025-08" db="UniProtKB">
        <authorList>
            <consortium name="Ensembl"/>
        </authorList>
    </citation>
    <scope>IDENTIFICATION</scope>
</reference>
<evidence type="ECO:0000256" key="3">
    <source>
        <dbReference type="SAM" id="MobiDB-lite"/>
    </source>
</evidence>
<dbReference type="Pfam" id="PF00076">
    <property type="entry name" value="RRM_1"/>
    <property type="match status" value="2"/>
</dbReference>
<dbReference type="CDD" id="cd12395">
    <property type="entry name" value="RRM2_RBM34"/>
    <property type="match status" value="1"/>
</dbReference>
<dbReference type="SMART" id="SM00360">
    <property type="entry name" value="RRM"/>
    <property type="match status" value="2"/>
</dbReference>
<feature type="signal peptide" evidence="4">
    <location>
        <begin position="1"/>
        <end position="28"/>
    </location>
</feature>
<feature type="compositionally biased region" description="Basic residues" evidence="3">
    <location>
        <begin position="291"/>
        <end position="307"/>
    </location>
</feature>
<feature type="compositionally biased region" description="Basic and acidic residues" evidence="3">
    <location>
        <begin position="31"/>
        <end position="46"/>
    </location>
</feature>
<dbReference type="PANTHER" id="PTHR48025:SF1">
    <property type="entry name" value="RRM DOMAIN-CONTAINING PROTEIN"/>
    <property type="match status" value="1"/>
</dbReference>
<dbReference type="InterPro" id="IPR012677">
    <property type="entry name" value="Nucleotide-bd_a/b_plait_sf"/>
</dbReference>
<accession>A0A8C4WY54</accession>
<evidence type="ECO:0000256" key="2">
    <source>
        <dbReference type="PROSITE-ProRule" id="PRU00176"/>
    </source>
</evidence>
<evidence type="ECO:0000256" key="1">
    <source>
        <dbReference type="ARBA" id="ARBA00022884"/>
    </source>
</evidence>
<feature type="region of interest" description="Disordered" evidence="3">
    <location>
        <begin position="31"/>
        <end position="65"/>
    </location>
</feature>
<sequence>PPLTLQFLSFNCVLFVYLFIFAREQAHADKKQEQRKNVVKKQKGEWTESEVDEDMPAKRQKPNPAAEAEQNACTVFVGNLPVSCKKQTLKKMFETCGPIRTIRFRSPPSLLRKVHPNRSNIHAYVVFQEQQSVSAALERNGAEIQDGFHIRVDSALGEKQVCHDHKRSIFIGNLPYDIEEEAVRQHFEMCGSILGVRIVRDNDSGLGKGFGYILFESADGVALALQLHGSELSGRKVRIQRSVRNPVARKKPPAAADRRARVKKKKRVDKADKPSWLVKGKADFVGEKAKQRVSKVHQQKKKKKKRKYEFTNGKRVAA</sequence>